<organism evidence="1 2">
    <name type="scientific">Candidatus Zambryskibacteria bacterium RIFCSPLOWO2_01_FULL_43_17</name>
    <dbReference type="NCBI Taxonomy" id="1802760"/>
    <lineage>
        <taxon>Bacteria</taxon>
        <taxon>Candidatus Zambryskiibacteriota</taxon>
    </lineage>
</organism>
<gene>
    <name evidence="1" type="ORF">A2920_02680</name>
</gene>
<protein>
    <recommendedName>
        <fullName evidence="3">Transglutaminase-like domain-containing protein</fullName>
    </recommendedName>
</protein>
<evidence type="ECO:0000313" key="1">
    <source>
        <dbReference type="EMBL" id="OHB04918.1"/>
    </source>
</evidence>
<accession>A0A1G2U5Z1</accession>
<dbReference type="Proteomes" id="UP000179283">
    <property type="component" value="Unassembled WGS sequence"/>
</dbReference>
<dbReference type="EMBL" id="MHWD01000001">
    <property type="protein sequence ID" value="OHB04918.1"/>
    <property type="molecule type" value="Genomic_DNA"/>
</dbReference>
<comment type="caution">
    <text evidence="1">The sequence shown here is derived from an EMBL/GenBank/DDBJ whole genome shotgun (WGS) entry which is preliminary data.</text>
</comment>
<name>A0A1G2U5Z1_9BACT</name>
<proteinExistence type="predicted"/>
<evidence type="ECO:0008006" key="3">
    <source>
        <dbReference type="Google" id="ProtNLM"/>
    </source>
</evidence>
<reference evidence="1 2" key="1">
    <citation type="journal article" date="2016" name="Nat. Commun.">
        <title>Thousands of microbial genomes shed light on interconnected biogeochemical processes in an aquifer system.</title>
        <authorList>
            <person name="Anantharaman K."/>
            <person name="Brown C.T."/>
            <person name="Hug L.A."/>
            <person name="Sharon I."/>
            <person name="Castelle C.J."/>
            <person name="Probst A.J."/>
            <person name="Thomas B.C."/>
            <person name="Singh A."/>
            <person name="Wilkins M.J."/>
            <person name="Karaoz U."/>
            <person name="Brodie E.L."/>
            <person name="Williams K.H."/>
            <person name="Hubbard S.S."/>
            <person name="Banfield J.F."/>
        </authorList>
    </citation>
    <scope>NUCLEOTIDE SEQUENCE [LARGE SCALE GENOMIC DNA]</scope>
</reference>
<dbReference type="AlphaFoldDB" id="A0A1G2U5Z1"/>
<evidence type="ECO:0000313" key="2">
    <source>
        <dbReference type="Proteomes" id="UP000179283"/>
    </source>
</evidence>
<sequence>MHRFLKTLSKEEHKIFKRLNTPKKIQNFLDTLPINFEKEGDTLFSPRVVLKNKKAHCLEGALFACAALFYSGEPAIILDMQPGAYEDDGHAVALFKMAGKWGAISKTNHAVLRYREPIYSSPREIVMSYFHEYFLDSGRKTLRSYTIFNLNKIKKNWITDDGIWYIDKALDKSRYIEILTIKQIRNLRKADDIEIKAGKLTESKK</sequence>